<evidence type="ECO:0000313" key="1">
    <source>
        <dbReference type="EMBL" id="QSQ26962.1"/>
    </source>
</evidence>
<organism evidence="1 2">
    <name type="scientific">Pyxidicoccus parkwayensis</name>
    <dbReference type="NCBI Taxonomy" id="2813578"/>
    <lineage>
        <taxon>Bacteria</taxon>
        <taxon>Pseudomonadati</taxon>
        <taxon>Myxococcota</taxon>
        <taxon>Myxococcia</taxon>
        <taxon>Myxococcales</taxon>
        <taxon>Cystobacterineae</taxon>
        <taxon>Myxococcaceae</taxon>
        <taxon>Pyxidicoccus</taxon>
    </lineage>
</organism>
<proteinExistence type="predicted"/>
<dbReference type="EMBL" id="CP071090">
    <property type="protein sequence ID" value="QSQ26962.1"/>
    <property type="molecule type" value="Genomic_DNA"/>
</dbReference>
<dbReference type="RefSeq" id="WP_206728490.1">
    <property type="nucleotide sequence ID" value="NZ_CP071090.1"/>
</dbReference>
<accession>A0ABX7P936</accession>
<reference evidence="1 2" key="1">
    <citation type="submission" date="2021-02" db="EMBL/GenBank/DDBJ databases">
        <title>De Novo genome assembly of isolated myxobacteria.</title>
        <authorList>
            <person name="Stevens D.C."/>
        </authorList>
    </citation>
    <scope>NUCLEOTIDE SEQUENCE [LARGE SCALE GENOMIC DNA]</scope>
    <source>
        <strain evidence="2">SCPEA02</strain>
    </source>
</reference>
<sequence>MTPVSEAAENPQASLSPRLEEILKSIPDRAFAGRLRKVYAAAAQAITRLSDMDLVKYETPVVDSSPDLSLWEEMAPVIRDTVMDVNALLNVIREQFPVQPLGGIADTVSRAANEAGKGAGGVNDPSGLLQEAMSQIAQGVTQLGEAMRNPSVVSDRWTLLSEIQRFRSRFREQVSNLVFESVSTFGEVTRAQVVPGYEAEVKAAVTVRAITSDLARIIAARLKKVREAEPEDVQWNAQQLQTELDAFGRTAAYRNLRAQDKRHIVEMRAEVGRLSILPNPSRPELVTVVEQLDEFVRSLSAVNQRQVLIIHDREVWASCGVRLERALSLVGSDLAGAARALAEAAGSAQSLYGRDSELDAFLRKARKLQIAQLPQAELRSTIESFQGLLAQLDVM</sequence>
<name>A0ABX7P936_9BACT</name>
<dbReference type="Proteomes" id="UP000662747">
    <property type="component" value="Chromosome"/>
</dbReference>
<gene>
    <name evidence="1" type="ORF">JY651_19480</name>
</gene>
<keyword evidence="2" id="KW-1185">Reference proteome</keyword>
<evidence type="ECO:0008006" key="3">
    <source>
        <dbReference type="Google" id="ProtNLM"/>
    </source>
</evidence>
<protein>
    <recommendedName>
        <fullName evidence="3">Toxic anion resistance protein</fullName>
    </recommendedName>
</protein>
<evidence type="ECO:0000313" key="2">
    <source>
        <dbReference type="Proteomes" id="UP000662747"/>
    </source>
</evidence>